<evidence type="ECO:0000313" key="1">
    <source>
        <dbReference type="EMBL" id="GME79961.1"/>
    </source>
</evidence>
<dbReference type="EMBL" id="BSXS01002838">
    <property type="protein sequence ID" value="GME79961.1"/>
    <property type="molecule type" value="Genomic_DNA"/>
</dbReference>
<dbReference type="Proteomes" id="UP001165064">
    <property type="component" value="Unassembled WGS sequence"/>
</dbReference>
<sequence>MSTSTDIRDVMFNHALLNEVITQDSLKNKPTNNANSADNDARASGGLSCDSNIFTDESGKTTITVSIPEDDRFKLDLPSNFCVAELVFKWKKQQVCELEPGSLDSIHQTYINLIDLRDKTYVFTTSQLLQFLSIYLPFFRLQKSYMF</sequence>
<accession>A0ACB5T2H2</accession>
<keyword evidence="2" id="KW-1185">Reference proteome</keyword>
<gene>
    <name evidence="1" type="ORF">Amon02_000421600</name>
</gene>
<comment type="caution">
    <text evidence="1">The sequence shown here is derived from an EMBL/GenBank/DDBJ whole genome shotgun (WGS) entry which is preliminary data.</text>
</comment>
<evidence type="ECO:0000313" key="2">
    <source>
        <dbReference type="Proteomes" id="UP001165064"/>
    </source>
</evidence>
<name>A0ACB5T2H2_AMBMO</name>
<organism evidence="1 2">
    <name type="scientific">Ambrosiozyma monospora</name>
    <name type="common">Yeast</name>
    <name type="synonym">Endomycopsis monosporus</name>
    <dbReference type="NCBI Taxonomy" id="43982"/>
    <lineage>
        <taxon>Eukaryota</taxon>
        <taxon>Fungi</taxon>
        <taxon>Dikarya</taxon>
        <taxon>Ascomycota</taxon>
        <taxon>Saccharomycotina</taxon>
        <taxon>Pichiomycetes</taxon>
        <taxon>Pichiales</taxon>
        <taxon>Pichiaceae</taxon>
        <taxon>Ambrosiozyma</taxon>
    </lineage>
</organism>
<reference evidence="1" key="1">
    <citation type="submission" date="2023-04" db="EMBL/GenBank/DDBJ databases">
        <title>Ambrosiozyma monospora NBRC 10751.</title>
        <authorList>
            <person name="Ichikawa N."/>
            <person name="Sato H."/>
            <person name="Tonouchi N."/>
        </authorList>
    </citation>
    <scope>NUCLEOTIDE SEQUENCE</scope>
    <source>
        <strain evidence="1">NBRC 10751</strain>
    </source>
</reference>
<proteinExistence type="predicted"/>
<protein>
    <submittedName>
        <fullName evidence="1">Unnamed protein product</fullName>
    </submittedName>
</protein>